<dbReference type="Proteomes" id="UP001546774">
    <property type="component" value="Unassembled WGS sequence"/>
</dbReference>
<feature type="transmembrane region" description="Helical" evidence="8">
    <location>
        <begin position="219"/>
        <end position="236"/>
    </location>
</feature>
<gene>
    <name evidence="9" type="ORF">WMO37_06730</name>
</gene>
<dbReference type="PANTHER" id="PTHR30269:SF37">
    <property type="entry name" value="MEMBRANE TRANSPORTER PROTEIN"/>
    <property type="match status" value="1"/>
</dbReference>
<dbReference type="InterPro" id="IPR052017">
    <property type="entry name" value="TSUP"/>
</dbReference>
<keyword evidence="7 8" id="KW-0472">Membrane</keyword>
<keyword evidence="3" id="KW-0813">Transport</keyword>
<organism evidence="9 10">
    <name type="scientific">Lachnospira intestinalis</name>
    <dbReference type="NCBI Taxonomy" id="3133158"/>
    <lineage>
        <taxon>Bacteria</taxon>
        <taxon>Bacillati</taxon>
        <taxon>Bacillota</taxon>
        <taxon>Clostridia</taxon>
        <taxon>Lachnospirales</taxon>
        <taxon>Lachnospiraceae</taxon>
        <taxon>Lachnospira</taxon>
    </lineage>
</organism>
<evidence type="ECO:0000256" key="1">
    <source>
        <dbReference type="ARBA" id="ARBA00004651"/>
    </source>
</evidence>
<feature type="transmembrane region" description="Helical" evidence="8">
    <location>
        <begin position="98"/>
        <end position="115"/>
    </location>
</feature>
<evidence type="ECO:0000256" key="3">
    <source>
        <dbReference type="ARBA" id="ARBA00022448"/>
    </source>
</evidence>
<keyword evidence="6 8" id="KW-1133">Transmembrane helix</keyword>
<sequence>MGVKEILVLLILFGANLLQAITGFAGTLISMPPTMKLIGVDEAKALLNAIAQISSLMIVITGFRHINWKEFFKMFVLMAAGMVVGMKIFEVFPMQQLLTFYGIMIIVIALDKLFVKKQLRLPAVLMLFVIFAAGIIHGMFVSGGALLVIYAAGVLKDKEEFRATIALIWLTIGCYITGIQFQAGHFNSHVWFLLIAGIIPVFAGTWIGTKLVKKLPQEIFMKMTYILLLLSGVMAIV</sequence>
<keyword evidence="4 8" id="KW-1003">Cell membrane</keyword>
<evidence type="ECO:0000256" key="4">
    <source>
        <dbReference type="ARBA" id="ARBA00022475"/>
    </source>
</evidence>
<evidence type="ECO:0000256" key="5">
    <source>
        <dbReference type="ARBA" id="ARBA00022692"/>
    </source>
</evidence>
<dbReference type="EMBL" id="JBBMFS010000004">
    <property type="protein sequence ID" value="MEQ2554717.1"/>
    <property type="molecule type" value="Genomic_DNA"/>
</dbReference>
<dbReference type="InterPro" id="IPR002781">
    <property type="entry name" value="TM_pro_TauE-like"/>
</dbReference>
<reference evidence="9" key="1">
    <citation type="submission" date="2024-03" db="EMBL/GenBank/DDBJ databases">
        <title>Human intestinal bacterial collection.</title>
        <authorList>
            <person name="Pauvert C."/>
            <person name="Hitch T.C.A."/>
            <person name="Clavel T."/>
        </authorList>
    </citation>
    <scope>NUCLEOTIDE SEQUENCE [LARGE SCALE GENOMIC DNA]</scope>
    <source>
        <strain evidence="9">CLA-AA-H89B</strain>
    </source>
</reference>
<evidence type="ECO:0000256" key="6">
    <source>
        <dbReference type="ARBA" id="ARBA00022989"/>
    </source>
</evidence>
<name>A0ABV1H5Q7_9FIRM</name>
<accession>A0ABV1H5Q7</accession>
<evidence type="ECO:0000256" key="8">
    <source>
        <dbReference type="RuleBase" id="RU363041"/>
    </source>
</evidence>
<feature type="transmembrane region" description="Helical" evidence="8">
    <location>
        <begin position="190"/>
        <end position="207"/>
    </location>
</feature>
<comment type="caution">
    <text evidence="9">The sequence shown here is derived from an EMBL/GenBank/DDBJ whole genome shotgun (WGS) entry which is preliminary data.</text>
</comment>
<dbReference type="PANTHER" id="PTHR30269">
    <property type="entry name" value="TRANSMEMBRANE PROTEIN YFCA"/>
    <property type="match status" value="1"/>
</dbReference>
<dbReference type="Pfam" id="PF01925">
    <property type="entry name" value="TauE"/>
    <property type="match status" value="1"/>
</dbReference>
<evidence type="ECO:0000313" key="10">
    <source>
        <dbReference type="Proteomes" id="UP001546774"/>
    </source>
</evidence>
<proteinExistence type="inferred from homology"/>
<feature type="transmembrane region" description="Helical" evidence="8">
    <location>
        <begin position="161"/>
        <end position="178"/>
    </location>
</feature>
<comment type="subcellular location">
    <subcellularLocation>
        <location evidence="1 8">Cell membrane</location>
        <topology evidence="1 8">Multi-pass membrane protein</topology>
    </subcellularLocation>
</comment>
<evidence type="ECO:0000256" key="2">
    <source>
        <dbReference type="ARBA" id="ARBA00009142"/>
    </source>
</evidence>
<comment type="similarity">
    <text evidence="2 8">Belongs to the 4-toluene sulfonate uptake permease (TSUP) (TC 2.A.102) family.</text>
</comment>
<evidence type="ECO:0000313" key="9">
    <source>
        <dbReference type="EMBL" id="MEQ2554717.1"/>
    </source>
</evidence>
<evidence type="ECO:0000256" key="7">
    <source>
        <dbReference type="ARBA" id="ARBA00023136"/>
    </source>
</evidence>
<keyword evidence="10" id="KW-1185">Reference proteome</keyword>
<protein>
    <recommendedName>
        <fullName evidence="8">Probable membrane transporter protein</fullName>
    </recommendedName>
</protein>
<keyword evidence="5 8" id="KW-0812">Transmembrane</keyword>
<feature type="transmembrane region" description="Helical" evidence="8">
    <location>
        <begin position="127"/>
        <end position="155"/>
    </location>
</feature>
<feature type="transmembrane region" description="Helical" evidence="8">
    <location>
        <begin position="44"/>
        <end position="63"/>
    </location>
</feature>